<sequence length="77" mass="8463">MVLNLWDKSRRATCIPSKCHHPSAPIRGLPVCIVTLIPPFPRPPPAPPTPELPRDRQGYCSPWQECGAAGLGSHMRV</sequence>
<protein>
    <submittedName>
        <fullName evidence="1">Uncharacterized protein</fullName>
    </submittedName>
</protein>
<comment type="caution">
    <text evidence="1">The sequence shown here is derived from an EMBL/GenBank/DDBJ whole genome shotgun (WGS) entry which is preliminary data.</text>
</comment>
<gene>
    <name evidence="1" type="ORF">E2C01_014386</name>
</gene>
<evidence type="ECO:0000313" key="2">
    <source>
        <dbReference type="Proteomes" id="UP000324222"/>
    </source>
</evidence>
<organism evidence="1 2">
    <name type="scientific">Portunus trituberculatus</name>
    <name type="common">Swimming crab</name>
    <name type="synonym">Neptunus trituberculatus</name>
    <dbReference type="NCBI Taxonomy" id="210409"/>
    <lineage>
        <taxon>Eukaryota</taxon>
        <taxon>Metazoa</taxon>
        <taxon>Ecdysozoa</taxon>
        <taxon>Arthropoda</taxon>
        <taxon>Crustacea</taxon>
        <taxon>Multicrustacea</taxon>
        <taxon>Malacostraca</taxon>
        <taxon>Eumalacostraca</taxon>
        <taxon>Eucarida</taxon>
        <taxon>Decapoda</taxon>
        <taxon>Pleocyemata</taxon>
        <taxon>Brachyura</taxon>
        <taxon>Eubrachyura</taxon>
        <taxon>Portunoidea</taxon>
        <taxon>Portunidae</taxon>
        <taxon>Portuninae</taxon>
        <taxon>Portunus</taxon>
    </lineage>
</organism>
<proteinExistence type="predicted"/>
<dbReference type="Proteomes" id="UP000324222">
    <property type="component" value="Unassembled WGS sequence"/>
</dbReference>
<evidence type="ECO:0000313" key="1">
    <source>
        <dbReference type="EMBL" id="MPC21400.1"/>
    </source>
</evidence>
<reference evidence="1 2" key="1">
    <citation type="submission" date="2019-05" db="EMBL/GenBank/DDBJ databases">
        <title>Another draft genome of Portunus trituberculatus and its Hox gene families provides insights of decapod evolution.</title>
        <authorList>
            <person name="Jeong J.-H."/>
            <person name="Song I."/>
            <person name="Kim S."/>
            <person name="Choi T."/>
            <person name="Kim D."/>
            <person name="Ryu S."/>
            <person name="Kim W."/>
        </authorList>
    </citation>
    <scope>NUCLEOTIDE SEQUENCE [LARGE SCALE GENOMIC DNA]</scope>
    <source>
        <tissue evidence="1">Muscle</tissue>
    </source>
</reference>
<keyword evidence="2" id="KW-1185">Reference proteome</keyword>
<dbReference type="AlphaFoldDB" id="A0A5B7DJ12"/>
<accession>A0A5B7DJ12</accession>
<dbReference type="EMBL" id="VSRR010000970">
    <property type="protein sequence ID" value="MPC21400.1"/>
    <property type="molecule type" value="Genomic_DNA"/>
</dbReference>
<name>A0A5B7DJ12_PORTR</name>